<protein>
    <submittedName>
        <fullName evidence="2">Uncharacterized protein</fullName>
    </submittedName>
</protein>
<dbReference type="RefSeq" id="WP_168036307.1">
    <property type="nucleotide sequence ID" value="NZ_JAATJH010000001.1"/>
</dbReference>
<organism evidence="2 3">
    <name type="scientific">Neolewinella antarctica</name>
    <dbReference type="NCBI Taxonomy" id="442734"/>
    <lineage>
        <taxon>Bacteria</taxon>
        <taxon>Pseudomonadati</taxon>
        <taxon>Bacteroidota</taxon>
        <taxon>Saprospiria</taxon>
        <taxon>Saprospirales</taxon>
        <taxon>Lewinellaceae</taxon>
        <taxon>Neolewinella</taxon>
    </lineage>
</organism>
<name>A0ABX0X998_9BACT</name>
<dbReference type="Proteomes" id="UP000770785">
    <property type="component" value="Unassembled WGS sequence"/>
</dbReference>
<reference evidence="2 3" key="1">
    <citation type="submission" date="2020-03" db="EMBL/GenBank/DDBJ databases">
        <title>Genomic Encyclopedia of Type Strains, Phase IV (KMG-IV): sequencing the most valuable type-strain genomes for metagenomic binning, comparative biology and taxonomic classification.</title>
        <authorList>
            <person name="Goeker M."/>
        </authorList>
    </citation>
    <scope>NUCLEOTIDE SEQUENCE [LARGE SCALE GENOMIC DNA]</scope>
    <source>
        <strain evidence="2 3">DSM 105096</strain>
    </source>
</reference>
<accession>A0ABX0X998</accession>
<proteinExistence type="predicted"/>
<evidence type="ECO:0000313" key="3">
    <source>
        <dbReference type="Proteomes" id="UP000770785"/>
    </source>
</evidence>
<dbReference type="EMBL" id="JAATJH010000001">
    <property type="protein sequence ID" value="NJC25558.1"/>
    <property type="molecule type" value="Genomic_DNA"/>
</dbReference>
<keyword evidence="3" id="KW-1185">Reference proteome</keyword>
<feature type="compositionally biased region" description="Polar residues" evidence="1">
    <location>
        <begin position="1"/>
        <end position="21"/>
    </location>
</feature>
<comment type="caution">
    <text evidence="2">The sequence shown here is derived from an EMBL/GenBank/DDBJ whole genome shotgun (WGS) entry which is preliminary data.</text>
</comment>
<gene>
    <name evidence="2" type="ORF">GGR27_001039</name>
</gene>
<evidence type="ECO:0000313" key="2">
    <source>
        <dbReference type="EMBL" id="NJC25558.1"/>
    </source>
</evidence>
<sequence>MNNRRTSQRYFTPNGASSVFAESTDDDKTKKTQDPDKNNTDAPDATDDDLQNVDKSKGGYGGGSGFSPDRT</sequence>
<evidence type="ECO:0000256" key="1">
    <source>
        <dbReference type="SAM" id="MobiDB-lite"/>
    </source>
</evidence>
<feature type="compositionally biased region" description="Basic and acidic residues" evidence="1">
    <location>
        <begin position="26"/>
        <end position="39"/>
    </location>
</feature>
<feature type="region of interest" description="Disordered" evidence="1">
    <location>
        <begin position="1"/>
        <end position="71"/>
    </location>
</feature>